<evidence type="ECO:0000313" key="2">
    <source>
        <dbReference type="Proteomes" id="UP000318815"/>
    </source>
</evidence>
<evidence type="ECO:0000313" key="1">
    <source>
        <dbReference type="EMBL" id="TWV95124.1"/>
    </source>
</evidence>
<proteinExistence type="predicted"/>
<dbReference type="EMBL" id="VOHS01000042">
    <property type="protein sequence ID" value="TWV95124.1"/>
    <property type="molecule type" value="Genomic_DNA"/>
</dbReference>
<reference evidence="1 2" key="1">
    <citation type="submission" date="2019-08" db="EMBL/GenBank/DDBJ databases">
        <title>Whole genome sequencing of chitin degrading bacteria Chitinophaga pinensis YS16.</title>
        <authorList>
            <person name="Singh R.P."/>
            <person name="Manchanda G."/>
            <person name="Maurya I.K."/>
            <person name="Joshi N.K."/>
            <person name="Srivastava A.K."/>
        </authorList>
    </citation>
    <scope>NUCLEOTIDE SEQUENCE [LARGE SCALE GENOMIC DNA]</scope>
    <source>
        <strain evidence="1 2">YS-16</strain>
    </source>
</reference>
<gene>
    <name evidence="1" type="ORF">FEF09_24975</name>
</gene>
<keyword evidence="2" id="KW-1185">Reference proteome</keyword>
<name>A0A5C6LMX6_9BACT</name>
<comment type="caution">
    <text evidence="1">The sequence shown here is derived from an EMBL/GenBank/DDBJ whole genome shotgun (WGS) entry which is preliminary data.</text>
</comment>
<dbReference type="AlphaFoldDB" id="A0A5C6LMX6"/>
<sequence>MRKSIHENKESKYHSNKGQFDFSVIHCLNFPQIYRRIKRSSITHPKVSLSNQCYGDTGKSKFF</sequence>
<accession>A0A5C6LMX6</accession>
<organism evidence="1 2">
    <name type="scientific">Chitinophaga pinensis</name>
    <dbReference type="NCBI Taxonomy" id="79329"/>
    <lineage>
        <taxon>Bacteria</taxon>
        <taxon>Pseudomonadati</taxon>
        <taxon>Bacteroidota</taxon>
        <taxon>Chitinophagia</taxon>
        <taxon>Chitinophagales</taxon>
        <taxon>Chitinophagaceae</taxon>
        <taxon>Chitinophaga</taxon>
    </lineage>
</organism>
<dbReference type="Proteomes" id="UP000318815">
    <property type="component" value="Unassembled WGS sequence"/>
</dbReference>
<protein>
    <submittedName>
        <fullName evidence="1">Uncharacterized protein</fullName>
    </submittedName>
</protein>